<dbReference type="Proteomes" id="UP000678499">
    <property type="component" value="Unassembled WGS sequence"/>
</dbReference>
<evidence type="ECO:0000256" key="6">
    <source>
        <dbReference type="SAM" id="MobiDB-lite"/>
    </source>
</evidence>
<keyword evidence="3" id="KW-0970">Cilium biogenesis/degradation</keyword>
<name>A0A7R9GCB6_9CRUS</name>
<accession>A0A7R9GCB6</accession>
<comment type="subcellular location">
    <subcellularLocation>
        <location evidence="1">Cytoplasm</location>
        <location evidence="1">Cytoskeleton</location>
        <location evidence="1">Cilium basal body</location>
    </subcellularLocation>
</comment>
<sequence>MNIDSRIHERSITYHGIYRTHDPIAHFTVRIKVWRPGIIVNPETVESPEESATKQRRRKRTASAGGRSLDFSRDFQNIQTQKCDTLRVKWQEKILSWGEVLRYGSQAGPEAAKSDSSYYALAQKRLEKAGSNFTQLIFTYVDQDVECDAFRRKNQYSSPLLKSIPKSNIVSSKDHSLSESSRESDDSSTREELMLIMADFSPRNTDESRVTPVLLCAVSFDPRRKVISVKPDFSSSGEYYPVKSPSGELFHYCLELESHLKSPLEILKDSRLLNEVCRHHHEGISSITGEEFEKPLNPDHCRFHFHGLILDACKFNARWISVRYLLNAPEGWKSNEEIVYGATQWSSVSSRGKAQFCLPISADLSFNSSYECRAPRLFFQVMSLDWWGCQRTEGYGWIAVPLTPGRYDVTVKTWRVLFPTFQAEMRRFFLAASTPFADVRAIVDPSLNGSKAHCWSRYGFQTITAGEIRLQLDVVTQESSFGLSLLTSRAGVDDALHKSIEIVLEAFRKARSRMYEARLKLNQTVVE</sequence>
<evidence type="ECO:0000313" key="8">
    <source>
        <dbReference type="Proteomes" id="UP000678499"/>
    </source>
</evidence>
<dbReference type="Pfam" id="PF07162">
    <property type="entry name" value="B9-C2"/>
    <property type="match status" value="1"/>
</dbReference>
<dbReference type="OrthoDB" id="10263520at2759"/>
<dbReference type="PANTHER" id="PTHR12968">
    <property type="entry name" value="B9 DOMAIN-CONTAINING"/>
    <property type="match status" value="1"/>
</dbReference>
<dbReference type="PANTHER" id="PTHR12968:SF4">
    <property type="entry name" value="TECTONIC-LIKE COMPLEX MEMBER MKS1"/>
    <property type="match status" value="1"/>
</dbReference>
<dbReference type="InterPro" id="IPR010796">
    <property type="entry name" value="C2_B9-type_dom"/>
</dbReference>
<evidence type="ECO:0000313" key="7">
    <source>
        <dbReference type="EMBL" id="CAD7275655.1"/>
    </source>
</evidence>
<dbReference type="EMBL" id="OA882494">
    <property type="protein sequence ID" value="CAD7275655.1"/>
    <property type="molecule type" value="Genomic_DNA"/>
</dbReference>
<evidence type="ECO:0000256" key="4">
    <source>
        <dbReference type="ARBA" id="ARBA00023212"/>
    </source>
</evidence>
<keyword evidence="4" id="KW-0206">Cytoskeleton</keyword>
<keyword evidence="5" id="KW-0966">Cell projection</keyword>
<reference evidence="7" key="1">
    <citation type="submission" date="2020-11" db="EMBL/GenBank/DDBJ databases">
        <authorList>
            <person name="Tran Van P."/>
        </authorList>
    </citation>
    <scope>NUCLEOTIDE SEQUENCE</scope>
</reference>
<organism evidence="7">
    <name type="scientific">Notodromas monacha</name>
    <dbReference type="NCBI Taxonomy" id="399045"/>
    <lineage>
        <taxon>Eukaryota</taxon>
        <taxon>Metazoa</taxon>
        <taxon>Ecdysozoa</taxon>
        <taxon>Arthropoda</taxon>
        <taxon>Crustacea</taxon>
        <taxon>Oligostraca</taxon>
        <taxon>Ostracoda</taxon>
        <taxon>Podocopa</taxon>
        <taxon>Podocopida</taxon>
        <taxon>Cypridocopina</taxon>
        <taxon>Cypridoidea</taxon>
        <taxon>Cyprididae</taxon>
        <taxon>Notodromas</taxon>
    </lineage>
</organism>
<evidence type="ECO:0000256" key="5">
    <source>
        <dbReference type="ARBA" id="ARBA00023273"/>
    </source>
</evidence>
<keyword evidence="2" id="KW-0963">Cytoplasm</keyword>
<protein>
    <recommendedName>
        <fullName evidence="9">Meckel syndrome type 1 protein</fullName>
    </recommendedName>
</protein>
<evidence type="ECO:0000256" key="3">
    <source>
        <dbReference type="ARBA" id="ARBA00022794"/>
    </source>
</evidence>
<gene>
    <name evidence="7" type="ORF">NMOB1V02_LOCUS3444</name>
</gene>
<dbReference type="GO" id="GO:0036038">
    <property type="term" value="C:MKS complex"/>
    <property type="evidence" value="ECO:0007669"/>
    <property type="project" value="TreeGrafter"/>
</dbReference>
<keyword evidence="8" id="KW-1185">Reference proteome</keyword>
<evidence type="ECO:0000256" key="1">
    <source>
        <dbReference type="ARBA" id="ARBA00004120"/>
    </source>
</evidence>
<dbReference type="PROSITE" id="PS51381">
    <property type="entry name" value="C2_B9"/>
    <property type="match status" value="1"/>
</dbReference>
<evidence type="ECO:0008006" key="9">
    <source>
        <dbReference type="Google" id="ProtNLM"/>
    </source>
</evidence>
<dbReference type="GO" id="GO:0060271">
    <property type="term" value="P:cilium assembly"/>
    <property type="evidence" value="ECO:0007669"/>
    <property type="project" value="TreeGrafter"/>
</dbReference>
<evidence type="ECO:0000256" key="2">
    <source>
        <dbReference type="ARBA" id="ARBA00022490"/>
    </source>
</evidence>
<dbReference type="AlphaFoldDB" id="A0A7R9GCB6"/>
<dbReference type="EMBL" id="CAJPEX010000457">
    <property type="protein sequence ID" value="CAG0915807.1"/>
    <property type="molecule type" value="Genomic_DNA"/>
</dbReference>
<proteinExistence type="predicted"/>
<feature type="region of interest" description="Disordered" evidence="6">
    <location>
        <begin position="45"/>
        <end position="68"/>
    </location>
</feature>